<dbReference type="AlphaFoldDB" id="A0A6C0IK55"/>
<organism evidence="1">
    <name type="scientific">viral metagenome</name>
    <dbReference type="NCBI Taxonomy" id="1070528"/>
    <lineage>
        <taxon>unclassified sequences</taxon>
        <taxon>metagenomes</taxon>
        <taxon>organismal metagenomes</taxon>
    </lineage>
</organism>
<reference evidence="1" key="1">
    <citation type="journal article" date="2020" name="Nature">
        <title>Giant virus diversity and host interactions through global metagenomics.</title>
        <authorList>
            <person name="Schulz F."/>
            <person name="Roux S."/>
            <person name="Paez-Espino D."/>
            <person name="Jungbluth S."/>
            <person name="Walsh D.A."/>
            <person name="Denef V.J."/>
            <person name="McMahon K.D."/>
            <person name="Konstantinidis K.T."/>
            <person name="Eloe-Fadrosh E.A."/>
            <person name="Kyrpides N.C."/>
            <person name="Woyke T."/>
        </authorList>
    </citation>
    <scope>NUCLEOTIDE SEQUENCE</scope>
    <source>
        <strain evidence="1">GVMAG-M-3300024252-29</strain>
    </source>
</reference>
<accession>A0A6C0IK55</accession>
<protein>
    <submittedName>
        <fullName evidence="1">Uncharacterized protein</fullName>
    </submittedName>
</protein>
<sequence>MHSIVNSMHNSIRDIVLQNIYQDNEDTENTPPNEKIMSIFEPYQNPFNVLICGRPSCVCTFIAIRRIRFVD</sequence>
<proteinExistence type="predicted"/>
<name>A0A6C0IK55_9ZZZZ</name>
<dbReference type="EMBL" id="MN740208">
    <property type="protein sequence ID" value="QHT93574.1"/>
    <property type="molecule type" value="Genomic_DNA"/>
</dbReference>
<evidence type="ECO:0000313" key="1">
    <source>
        <dbReference type="EMBL" id="QHT93574.1"/>
    </source>
</evidence>